<keyword evidence="9" id="KW-0547">Nucleotide-binding</keyword>
<dbReference type="GO" id="GO:0015937">
    <property type="term" value="P:coenzyme A biosynthetic process"/>
    <property type="evidence" value="ECO:0007669"/>
    <property type="project" value="InterPro"/>
</dbReference>
<evidence type="ECO:0000256" key="19">
    <source>
        <dbReference type="ARBA" id="ARBA00061673"/>
    </source>
</evidence>
<comment type="catalytic activity">
    <reaction evidence="15">
        <text>3'-dephospho-CoA + ATP = ADP + CoA + H(+)</text>
        <dbReference type="Rhea" id="RHEA:18245"/>
        <dbReference type="ChEBI" id="CHEBI:15378"/>
        <dbReference type="ChEBI" id="CHEBI:30616"/>
        <dbReference type="ChEBI" id="CHEBI:57287"/>
        <dbReference type="ChEBI" id="CHEBI:57328"/>
        <dbReference type="ChEBI" id="CHEBI:456216"/>
        <dbReference type="EC" id="2.7.1.24"/>
    </reaction>
    <physiologicalReaction direction="left-to-right" evidence="15">
        <dbReference type="Rhea" id="RHEA:18246"/>
    </physiologicalReaction>
</comment>
<evidence type="ECO:0000256" key="2">
    <source>
        <dbReference type="ARBA" id="ARBA00004496"/>
    </source>
</evidence>
<protein>
    <recommendedName>
        <fullName evidence="21">Bifunctional coenzyme A synthase</fullName>
        <ecNumber evidence="20">2.7.1.24</ecNumber>
        <ecNumber evidence="4">2.7.7.3</ecNumber>
    </recommendedName>
</protein>
<comment type="similarity">
    <text evidence="19">In the central section; belongs to the eukaryotic CoaD family.</text>
</comment>
<dbReference type="CDD" id="cd02022">
    <property type="entry name" value="DPCK"/>
    <property type="match status" value="1"/>
</dbReference>
<dbReference type="GO" id="GO:0005524">
    <property type="term" value="F:ATP binding"/>
    <property type="evidence" value="ECO:0007669"/>
    <property type="project" value="UniProtKB-KW"/>
</dbReference>
<dbReference type="Pfam" id="PF01121">
    <property type="entry name" value="CoaE"/>
    <property type="match status" value="1"/>
</dbReference>
<dbReference type="PANTHER" id="PTHR10695:SF46">
    <property type="entry name" value="BIFUNCTIONAL COENZYME A SYNTHASE-RELATED"/>
    <property type="match status" value="1"/>
</dbReference>
<keyword evidence="13" id="KW-0511">Multifunctional enzyme</keyword>
<dbReference type="InterPro" id="IPR001977">
    <property type="entry name" value="Depp_CoAkinase"/>
</dbReference>
<accession>A0AAD8A480</accession>
<dbReference type="PANTHER" id="PTHR10695">
    <property type="entry name" value="DEPHOSPHO-COA KINASE-RELATED"/>
    <property type="match status" value="1"/>
</dbReference>
<evidence type="ECO:0000256" key="4">
    <source>
        <dbReference type="ARBA" id="ARBA00012392"/>
    </source>
</evidence>
<evidence type="ECO:0000256" key="15">
    <source>
        <dbReference type="ARBA" id="ARBA00051912"/>
    </source>
</evidence>
<comment type="catalytic activity">
    <reaction evidence="14">
        <text>(R)-4'-phosphopantetheine + ATP + H(+) = 3'-dephospho-CoA + diphosphate</text>
        <dbReference type="Rhea" id="RHEA:19801"/>
        <dbReference type="ChEBI" id="CHEBI:15378"/>
        <dbReference type="ChEBI" id="CHEBI:30616"/>
        <dbReference type="ChEBI" id="CHEBI:33019"/>
        <dbReference type="ChEBI" id="CHEBI:57328"/>
        <dbReference type="ChEBI" id="CHEBI:61723"/>
        <dbReference type="EC" id="2.7.7.3"/>
    </reaction>
    <physiologicalReaction direction="left-to-right" evidence="14">
        <dbReference type="Rhea" id="RHEA:19802"/>
    </physiologicalReaction>
</comment>
<dbReference type="GO" id="GO:0004595">
    <property type="term" value="F:pantetheine-phosphate adenylyltransferase activity"/>
    <property type="evidence" value="ECO:0007669"/>
    <property type="project" value="UniProtKB-EC"/>
</dbReference>
<keyword evidence="8" id="KW-0548">Nucleotidyltransferase</keyword>
<dbReference type="Proteomes" id="UP001233999">
    <property type="component" value="Unassembled WGS sequence"/>
</dbReference>
<sequence length="543" mass="61172">MAKIGLLVLTNPTKFGRLLPEIKQHVNKTLYIQLCPGNRLSPPSTSGDTVVQGFHYSPSVNRIYSQASSFCQNLDVRVLLASLKNPLLTTIHTRKPIEIVIFDQVFNNEEVDNFIKSCLLNATQRCQIVTINASEEPSNESDMQMPCTTEIASPIRNHSIPNKYNKMHENVVLGGTFDRLHAGHKILLSEAVLRCTKQLTVGVTETMMLKSKVLWEMIQPCPDRMSLVEDFLEDIDSSLQYDVVPIYDPFGPTKEDPTFELIVVSAETYKGGLKVNEIRQKNGLSPLEIHAVDLLSAIAEQIDDEEEEDKISSSNQRMRLLGTRLKTPEARPSLNSRPYVIGLTGSIASGKSSVSERLRKLGAGVVNCDLLGHEVYKKGQLCHELLIKEFGTEILDENREINRKALGNIVFNNKERLDKLNSLVWPHILKLAKEEINALYETGHQIIILDAAVLLQAGWDNEVHEIWTCLIPPEESVRRLQERNSLTENEAKLRIASLPSNIEFLEKANVVLCTLWSTRYTQKQVEKAWKGLELYLEEVTGKA</sequence>
<evidence type="ECO:0000313" key="23">
    <source>
        <dbReference type="EMBL" id="KAJ9591691.1"/>
    </source>
</evidence>
<keyword evidence="6" id="KW-0597">Phosphoprotein</keyword>
<dbReference type="SUPFAM" id="SSF52374">
    <property type="entry name" value="Nucleotidylyl transferase"/>
    <property type="match status" value="1"/>
</dbReference>
<organism evidence="23 24">
    <name type="scientific">Diploptera punctata</name>
    <name type="common">Pacific beetle cockroach</name>
    <dbReference type="NCBI Taxonomy" id="6984"/>
    <lineage>
        <taxon>Eukaryota</taxon>
        <taxon>Metazoa</taxon>
        <taxon>Ecdysozoa</taxon>
        <taxon>Arthropoda</taxon>
        <taxon>Hexapoda</taxon>
        <taxon>Insecta</taxon>
        <taxon>Pterygota</taxon>
        <taxon>Neoptera</taxon>
        <taxon>Polyneoptera</taxon>
        <taxon>Dictyoptera</taxon>
        <taxon>Blattodea</taxon>
        <taxon>Blaberoidea</taxon>
        <taxon>Blaberidae</taxon>
        <taxon>Diplopterinae</taxon>
        <taxon>Diploptera</taxon>
    </lineage>
</organism>
<reference evidence="23" key="1">
    <citation type="journal article" date="2023" name="IScience">
        <title>Live-bearing cockroach genome reveals convergent evolutionary mechanisms linked to viviparity in insects and beyond.</title>
        <authorList>
            <person name="Fouks B."/>
            <person name="Harrison M.C."/>
            <person name="Mikhailova A.A."/>
            <person name="Marchal E."/>
            <person name="English S."/>
            <person name="Carruthers M."/>
            <person name="Jennings E.C."/>
            <person name="Chiamaka E.L."/>
            <person name="Frigard R.A."/>
            <person name="Pippel M."/>
            <person name="Attardo G.M."/>
            <person name="Benoit J.B."/>
            <person name="Bornberg-Bauer E."/>
            <person name="Tobe S.S."/>
        </authorList>
    </citation>
    <scope>NUCLEOTIDE SEQUENCE</scope>
    <source>
        <strain evidence="23">Stay&amp;Tobe</strain>
    </source>
</reference>
<evidence type="ECO:0000256" key="6">
    <source>
        <dbReference type="ARBA" id="ARBA00022553"/>
    </source>
</evidence>
<evidence type="ECO:0000256" key="11">
    <source>
        <dbReference type="ARBA" id="ARBA00022840"/>
    </source>
</evidence>
<evidence type="ECO:0000256" key="10">
    <source>
        <dbReference type="ARBA" id="ARBA00022777"/>
    </source>
</evidence>
<dbReference type="HAMAP" id="MF_00376">
    <property type="entry name" value="Dephospho_CoA_kinase"/>
    <property type="match status" value="1"/>
</dbReference>
<evidence type="ECO:0000256" key="18">
    <source>
        <dbReference type="ARBA" id="ARBA00060696"/>
    </source>
</evidence>
<reference evidence="23" key="2">
    <citation type="submission" date="2023-05" db="EMBL/GenBank/DDBJ databases">
        <authorList>
            <person name="Fouks B."/>
        </authorList>
    </citation>
    <scope>NUCLEOTIDE SEQUENCE</scope>
    <source>
        <strain evidence="23">Stay&amp;Tobe</strain>
        <tissue evidence="23">Testes</tissue>
    </source>
</reference>
<evidence type="ECO:0000256" key="9">
    <source>
        <dbReference type="ARBA" id="ARBA00022741"/>
    </source>
</evidence>
<proteinExistence type="inferred from homology"/>
<dbReference type="FunFam" id="3.40.50.620:FF:000089">
    <property type="entry name" value="Bifunctional coenzyme A synthase"/>
    <property type="match status" value="1"/>
</dbReference>
<name>A0AAD8A480_DIPPU</name>
<evidence type="ECO:0000256" key="17">
    <source>
        <dbReference type="ARBA" id="ARBA00060565"/>
    </source>
</evidence>
<keyword evidence="5" id="KW-0963">Cytoplasm</keyword>
<dbReference type="CDD" id="cd02164">
    <property type="entry name" value="PPAT_CoAS"/>
    <property type="match status" value="1"/>
</dbReference>
<dbReference type="GO" id="GO:0005759">
    <property type="term" value="C:mitochondrial matrix"/>
    <property type="evidence" value="ECO:0007669"/>
    <property type="project" value="UniProtKB-SubCell"/>
</dbReference>
<evidence type="ECO:0000256" key="5">
    <source>
        <dbReference type="ARBA" id="ARBA00022490"/>
    </source>
</evidence>
<evidence type="ECO:0000256" key="14">
    <source>
        <dbReference type="ARBA" id="ARBA00051310"/>
    </source>
</evidence>
<evidence type="ECO:0000256" key="1">
    <source>
        <dbReference type="ARBA" id="ARBA00004305"/>
    </source>
</evidence>
<keyword evidence="24" id="KW-1185">Reference proteome</keyword>
<comment type="function">
    <text evidence="16">Bifunctional enzyme that catalyzes the fourth and fifth sequential steps of CoA biosynthetic pathway. The fourth reaction is catalyzed by the phosphopantetheine adenylyltransferase, coded by the coaD domain; the fifth reaction is catalyzed by the dephospho-CoA kinase, coded by the coaE domain. May act as a point of CoA biosynthesis regulation.</text>
</comment>
<evidence type="ECO:0000256" key="12">
    <source>
        <dbReference type="ARBA" id="ARBA00023128"/>
    </source>
</evidence>
<dbReference type="AlphaFoldDB" id="A0AAD8A480"/>
<dbReference type="PROSITE" id="PS51219">
    <property type="entry name" value="DPCK"/>
    <property type="match status" value="1"/>
</dbReference>
<evidence type="ECO:0000259" key="22">
    <source>
        <dbReference type="Pfam" id="PF01467"/>
    </source>
</evidence>
<dbReference type="EC" id="2.7.1.24" evidence="20"/>
<comment type="subcellular location">
    <subcellularLocation>
        <location evidence="2">Cytoplasm</location>
    </subcellularLocation>
    <subcellularLocation>
        <location evidence="1">Mitochondrion matrix</location>
    </subcellularLocation>
</comment>
<dbReference type="SUPFAM" id="SSF52540">
    <property type="entry name" value="P-loop containing nucleoside triphosphate hydrolases"/>
    <property type="match status" value="1"/>
</dbReference>
<dbReference type="Pfam" id="PF01467">
    <property type="entry name" value="CTP_transf_like"/>
    <property type="match status" value="1"/>
</dbReference>
<keyword evidence="10" id="KW-0418">Kinase</keyword>
<dbReference type="Gene3D" id="3.40.50.300">
    <property type="entry name" value="P-loop containing nucleotide triphosphate hydrolases"/>
    <property type="match status" value="1"/>
</dbReference>
<evidence type="ECO:0000256" key="21">
    <source>
        <dbReference type="ARBA" id="ARBA00067394"/>
    </source>
</evidence>
<keyword evidence="12" id="KW-0496">Mitochondrion</keyword>
<feature type="domain" description="Cytidyltransferase-like" evidence="22">
    <location>
        <begin position="172"/>
        <end position="318"/>
    </location>
</feature>
<evidence type="ECO:0000256" key="3">
    <source>
        <dbReference type="ARBA" id="ARBA00011245"/>
    </source>
</evidence>
<dbReference type="NCBIfam" id="NF001985">
    <property type="entry name" value="PRK00777.1"/>
    <property type="match status" value="1"/>
</dbReference>
<dbReference type="Gene3D" id="3.40.50.620">
    <property type="entry name" value="HUPs"/>
    <property type="match status" value="1"/>
</dbReference>
<comment type="pathway">
    <text evidence="17">Cofactor biosynthesis; coenzyme A biosynthesis; CoA from (R)-pantothenate: step 4/5.</text>
</comment>
<comment type="pathway">
    <text evidence="18">Cofactor biosynthesis; coenzyme A biosynthesis; CoA from (R)-pantothenate: step 5/5.</text>
</comment>
<evidence type="ECO:0000256" key="13">
    <source>
        <dbReference type="ARBA" id="ARBA00023268"/>
    </source>
</evidence>
<evidence type="ECO:0000313" key="24">
    <source>
        <dbReference type="Proteomes" id="UP001233999"/>
    </source>
</evidence>
<dbReference type="EMBL" id="JASPKZ010003860">
    <property type="protein sequence ID" value="KAJ9591691.1"/>
    <property type="molecule type" value="Genomic_DNA"/>
</dbReference>
<keyword evidence="11" id="KW-0067">ATP-binding</keyword>
<dbReference type="NCBIfam" id="TIGR00152">
    <property type="entry name" value="dephospho-CoA kinase"/>
    <property type="match status" value="1"/>
</dbReference>
<dbReference type="InterPro" id="IPR027417">
    <property type="entry name" value="P-loop_NTPase"/>
</dbReference>
<evidence type="ECO:0000256" key="20">
    <source>
        <dbReference type="ARBA" id="ARBA00066359"/>
    </source>
</evidence>
<comment type="caution">
    <text evidence="23">The sequence shown here is derived from an EMBL/GenBank/DDBJ whole genome shotgun (WGS) entry which is preliminary data.</text>
</comment>
<gene>
    <name evidence="23" type="ORF">L9F63_001778</name>
</gene>
<evidence type="ECO:0000256" key="8">
    <source>
        <dbReference type="ARBA" id="ARBA00022695"/>
    </source>
</evidence>
<dbReference type="GO" id="GO:0004140">
    <property type="term" value="F:dephospho-CoA kinase activity"/>
    <property type="evidence" value="ECO:0007669"/>
    <property type="project" value="UniProtKB-EC"/>
</dbReference>
<evidence type="ECO:0000256" key="16">
    <source>
        <dbReference type="ARBA" id="ARBA00059677"/>
    </source>
</evidence>
<dbReference type="InterPro" id="IPR014729">
    <property type="entry name" value="Rossmann-like_a/b/a_fold"/>
</dbReference>
<keyword evidence="7" id="KW-0808">Transferase</keyword>
<dbReference type="InterPro" id="IPR004821">
    <property type="entry name" value="Cyt_trans-like"/>
</dbReference>
<evidence type="ECO:0000256" key="7">
    <source>
        <dbReference type="ARBA" id="ARBA00022679"/>
    </source>
</evidence>
<comment type="subunit">
    <text evidence="3">Monomer.</text>
</comment>
<dbReference type="FunFam" id="3.40.50.300:FF:000899">
    <property type="entry name" value="Bifunctional coenzyme A synthase"/>
    <property type="match status" value="1"/>
</dbReference>
<dbReference type="EC" id="2.7.7.3" evidence="4"/>